<dbReference type="EMBL" id="JADEXG010000032">
    <property type="protein sequence ID" value="MBE9078404.1"/>
    <property type="molecule type" value="Genomic_DNA"/>
</dbReference>
<dbReference type="PANTHER" id="PTHR33933:SF1">
    <property type="entry name" value="PROTEIN ADENYLYLTRANSFERASE MNTA-RELATED"/>
    <property type="match status" value="1"/>
</dbReference>
<proteinExistence type="predicted"/>
<name>A0A8J7AGF5_9CYAN</name>
<evidence type="ECO:0000313" key="3">
    <source>
        <dbReference type="Proteomes" id="UP000636505"/>
    </source>
</evidence>
<dbReference type="InterPro" id="IPR052548">
    <property type="entry name" value="Type_VII_TA_antitoxin"/>
</dbReference>
<organism evidence="2 3">
    <name type="scientific">Vasconcelosia minhoensis LEGE 07310</name>
    <dbReference type="NCBI Taxonomy" id="915328"/>
    <lineage>
        <taxon>Bacteria</taxon>
        <taxon>Bacillati</taxon>
        <taxon>Cyanobacteriota</taxon>
        <taxon>Cyanophyceae</taxon>
        <taxon>Nodosilineales</taxon>
        <taxon>Cymatolegaceae</taxon>
        <taxon>Vasconcelosia</taxon>
        <taxon>Vasconcelosia minhoensis</taxon>
    </lineage>
</organism>
<dbReference type="Proteomes" id="UP000636505">
    <property type="component" value="Unassembled WGS sequence"/>
</dbReference>
<dbReference type="PANTHER" id="PTHR33933">
    <property type="entry name" value="NUCLEOTIDYLTRANSFERASE"/>
    <property type="match status" value="1"/>
</dbReference>
<sequence length="107" mass="12374">MQHPQLKSILQAVKDHLSSYYRERLKALILYGSQAREESHEFSDIDILVVLKGSINPYQEIDNTSQFIAQISLEHDVLISRHFVSFDKFDSSDTPFLHNVKAEGVWL</sequence>
<dbReference type="Gene3D" id="3.30.460.10">
    <property type="entry name" value="Beta Polymerase, domain 2"/>
    <property type="match status" value="1"/>
</dbReference>
<dbReference type="InterPro" id="IPR041633">
    <property type="entry name" value="Polbeta"/>
</dbReference>
<gene>
    <name evidence="2" type="ORF">IQ241_14050</name>
</gene>
<feature type="domain" description="Polymerase beta nucleotidyltransferase" evidence="1">
    <location>
        <begin position="23"/>
        <end position="79"/>
    </location>
</feature>
<dbReference type="AlphaFoldDB" id="A0A8J7AGF5"/>
<protein>
    <submittedName>
        <fullName evidence="2">Nucleotidyltransferase domain-containing protein</fullName>
    </submittedName>
</protein>
<dbReference type="InterPro" id="IPR043519">
    <property type="entry name" value="NT_sf"/>
</dbReference>
<evidence type="ECO:0000259" key="1">
    <source>
        <dbReference type="Pfam" id="PF18765"/>
    </source>
</evidence>
<accession>A0A8J7AGF5</accession>
<comment type="caution">
    <text evidence="2">The sequence shown here is derived from an EMBL/GenBank/DDBJ whole genome shotgun (WGS) entry which is preliminary data.</text>
</comment>
<reference evidence="2" key="1">
    <citation type="submission" date="2020-10" db="EMBL/GenBank/DDBJ databases">
        <authorList>
            <person name="Castelo-Branco R."/>
            <person name="Eusebio N."/>
            <person name="Adriana R."/>
            <person name="Vieira A."/>
            <person name="Brugerolle De Fraissinette N."/>
            <person name="Rezende De Castro R."/>
            <person name="Schneider M.P."/>
            <person name="Vasconcelos V."/>
            <person name="Leao P.N."/>
        </authorList>
    </citation>
    <scope>NUCLEOTIDE SEQUENCE</scope>
    <source>
        <strain evidence="2">LEGE 07310</strain>
    </source>
</reference>
<keyword evidence="3" id="KW-1185">Reference proteome</keyword>
<dbReference type="RefSeq" id="WP_193908213.1">
    <property type="nucleotide sequence ID" value="NZ_JADEXG010000032.1"/>
</dbReference>
<dbReference type="CDD" id="cd05403">
    <property type="entry name" value="NT_KNTase_like"/>
    <property type="match status" value="1"/>
</dbReference>
<dbReference type="Pfam" id="PF18765">
    <property type="entry name" value="Polbeta"/>
    <property type="match status" value="1"/>
</dbReference>
<evidence type="ECO:0000313" key="2">
    <source>
        <dbReference type="EMBL" id="MBE9078404.1"/>
    </source>
</evidence>
<dbReference type="SUPFAM" id="SSF81301">
    <property type="entry name" value="Nucleotidyltransferase"/>
    <property type="match status" value="1"/>
</dbReference>